<sequence>MRSVVAKRIYVQSKARKNTRIQIPQPHLRPGTAAHTRAARCTRPYASTNLDESTDDEALTRIQAAEQHALETPITNADVQNVAQADVPGNIEVIDFTNVQDQQITGTLMASRLLAPTNSMRELALQRLNDRRLIRSTTRISTPSPVCTRKPTKISRTESPHRDGQNKFRRQHRRRRRRRAATAAVTTREEGRGEEFAE</sequence>
<feature type="compositionally biased region" description="Basic and acidic residues" evidence="1">
    <location>
        <begin position="155"/>
        <end position="166"/>
    </location>
</feature>
<dbReference type="AlphaFoldDB" id="A0A2Z7B5U4"/>
<dbReference type="Proteomes" id="UP000250235">
    <property type="component" value="Unassembled WGS sequence"/>
</dbReference>
<feature type="compositionally biased region" description="Basic residues" evidence="1">
    <location>
        <begin position="167"/>
        <end position="180"/>
    </location>
</feature>
<evidence type="ECO:0000313" key="2">
    <source>
        <dbReference type="EMBL" id="KZV27089.1"/>
    </source>
</evidence>
<evidence type="ECO:0000256" key="1">
    <source>
        <dbReference type="SAM" id="MobiDB-lite"/>
    </source>
</evidence>
<accession>A0A2Z7B5U4</accession>
<feature type="compositionally biased region" description="Basic and acidic residues" evidence="1">
    <location>
        <begin position="187"/>
        <end position="198"/>
    </location>
</feature>
<reference evidence="2 3" key="1">
    <citation type="journal article" date="2015" name="Proc. Natl. Acad. Sci. U.S.A.">
        <title>The resurrection genome of Boea hygrometrica: A blueprint for survival of dehydration.</title>
        <authorList>
            <person name="Xiao L."/>
            <person name="Yang G."/>
            <person name="Zhang L."/>
            <person name="Yang X."/>
            <person name="Zhao S."/>
            <person name="Ji Z."/>
            <person name="Zhou Q."/>
            <person name="Hu M."/>
            <person name="Wang Y."/>
            <person name="Chen M."/>
            <person name="Xu Y."/>
            <person name="Jin H."/>
            <person name="Xiao X."/>
            <person name="Hu G."/>
            <person name="Bao F."/>
            <person name="Hu Y."/>
            <person name="Wan P."/>
            <person name="Li L."/>
            <person name="Deng X."/>
            <person name="Kuang T."/>
            <person name="Xiang C."/>
            <person name="Zhu J.K."/>
            <person name="Oliver M.J."/>
            <person name="He Y."/>
        </authorList>
    </citation>
    <scope>NUCLEOTIDE SEQUENCE [LARGE SCALE GENOMIC DNA]</scope>
    <source>
        <strain evidence="3">cv. XS01</strain>
    </source>
</reference>
<dbReference type="EMBL" id="KV010686">
    <property type="protein sequence ID" value="KZV27089.1"/>
    <property type="molecule type" value="Genomic_DNA"/>
</dbReference>
<feature type="region of interest" description="Disordered" evidence="1">
    <location>
        <begin position="141"/>
        <end position="198"/>
    </location>
</feature>
<keyword evidence="3" id="KW-1185">Reference proteome</keyword>
<evidence type="ECO:0000313" key="3">
    <source>
        <dbReference type="Proteomes" id="UP000250235"/>
    </source>
</evidence>
<organism evidence="2 3">
    <name type="scientific">Dorcoceras hygrometricum</name>
    <dbReference type="NCBI Taxonomy" id="472368"/>
    <lineage>
        <taxon>Eukaryota</taxon>
        <taxon>Viridiplantae</taxon>
        <taxon>Streptophyta</taxon>
        <taxon>Embryophyta</taxon>
        <taxon>Tracheophyta</taxon>
        <taxon>Spermatophyta</taxon>
        <taxon>Magnoliopsida</taxon>
        <taxon>eudicotyledons</taxon>
        <taxon>Gunneridae</taxon>
        <taxon>Pentapetalae</taxon>
        <taxon>asterids</taxon>
        <taxon>lamiids</taxon>
        <taxon>Lamiales</taxon>
        <taxon>Gesneriaceae</taxon>
        <taxon>Didymocarpoideae</taxon>
        <taxon>Trichosporeae</taxon>
        <taxon>Loxocarpinae</taxon>
        <taxon>Dorcoceras</taxon>
    </lineage>
</organism>
<proteinExistence type="predicted"/>
<gene>
    <name evidence="2" type="ORF">F511_36089</name>
</gene>
<name>A0A2Z7B5U4_9LAMI</name>
<protein>
    <submittedName>
        <fullName evidence="2">Uncharacterized protein</fullName>
    </submittedName>
</protein>